<proteinExistence type="predicted"/>
<name>A0A542Y741_9MICO</name>
<gene>
    <name evidence="3" type="ORF">FB468_1950</name>
</gene>
<sequence>MHTEHPPRAHRGRRVAGITTAIIVALGAGYVAACAAIPLPAPTLQLEVPATQVIAVDDAPLQEAVDGYDEPSAVGWLDGGTVWSNDEAAHPLASITKLVTVLVGQEAEPLEPGEDGPSYTWTEADTDLQAALEEIDGIVFPIPEGTKVTRKQMLTLALVPSANDFATAYAHSIFGDNDAFVAAAADWAERNGLESLVVNEPSGMDDGNVASAADIVRLAGLALSDPVVSEIVSMQRATLPWGIGEVENTNPLLGSMGGAIGVKTGHTDVAGYNLAAAATGSYADRELTRIAVVLGRETEEERARDARALLNRLADAPERLAVTSAGEYLGTLSSVDGQFVELSADETVDQVLVPGEELTRTIDPSGESITLSGPDGASVVPVYREGSFTDPTLRWRLTHPRELFFR</sequence>
<dbReference type="RefSeq" id="WP_141887166.1">
    <property type="nucleotide sequence ID" value="NZ_BAAAUY010000001.1"/>
</dbReference>
<dbReference type="SUPFAM" id="SSF56601">
    <property type="entry name" value="beta-lactamase/transpeptidase-like"/>
    <property type="match status" value="1"/>
</dbReference>
<dbReference type="Pfam" id="PF00768">
    <property type="entry name" value="Peptidase_S11"/>
    <property type="match status" value="1"/>
</dbReference>
<dbReference type="AlphaFoldDB" id="A0A542Y741"/>
<evidence type="ECO:0000313" key="3">
    <source>
        <dbReference type="EMBL" id="TQL43913.1"/>
    </source>
</evidence>
<keyword evidence="4" id="KW-1185">Reference proteome</keyword>
<keyword evidence="3" id="KW-0378">Hydrolase</keyword>
<dbReference type="OrthoDB" id="5241551at2"/>
<dbReference type="GO" id="GO:0009002">
    <property type="term" value="F:serine-type D-Ala-D-Ala carboxypeptidase activity"/>
    <property type="evidence" value="ECO:0007669"/>
    <property type="project" value="InterPro"/>
</dbReference>
<dbReference type="InterPro" id="IPR001967">
    <property type="entry name" value="Peptidase_S11_N"/>
</dbReference>
<accession>A0A542Y741</accession>
<reference evidence="3 4" key="1">
    <citation type="submission" date="2019-06" db="EMBL/GenBank/DDBJ databases">
        <title>Sequencing the genomes of 1000 actinobacteria strains.</title>
        <authorList>
            <person name="Klenk H.-P."/>
        </authorList>
    </citation>
    <scope>NUCLEOTIDE SEQUENCE [LARGE SCALE GENOMIC DNA]</scope>
    <source>
        <strain evidence="3 4">DSM 8803</strain>
    </source>
</reference>
<dbReference type="Gene3D" id="3.40.710.10">
    <property type="entry name" value="DD-peptidase/beta-lactamase superfamily"/>
    <property type="match status" value="1"/>
</dbReference>
<keyword evidence="3" id="KW-0121">Carboxypeptidase</keyword>
<organism evidence="3 4">
    <name type="scientific">Leucobacter komagatae</name>
    <dbReference type="NCBI Taxonomy" id="55969"/>
    <lineage>
        <taxon>Bacteria</taxon>
        <taxon>Bacillati</taxon>
        <taxon>Actinomycetota</taxon>
        <taxon>Actinomycetes</taxon>
        <taxon>Micrococcales</taxon>
        <taxon>Microbacteriaceae</taxon>
        <taxon>Leucobacter</taxon>
    </lineage>
</organism>
<dbReference type="InterPro" id="IPR012338">
    <property type="entry name" value="Beta-lactam/transpept-like"/>
</dbReference>
<evidence type="ECO:0000313" key="4">
    <source>
        <dbReference type="Proteomes" id="UP000319094"/>
    </source>
</evidence>
<keyword evidence="1" id="KW-0812">Transmembrane</keyword>
<feature type="domain" description="Peptidase S11 D-alanyl-D-alanine carboxypeptidase A N-terminal" evidence="2">
    <location>
        <begin position="85"/>
        <end position="297"/>
    </location>
</feature>
<protein>
    <submittedName>
        <fullName evidence="3">D-alanyl-D-alanine carboxypeptidase (Penicillin-binding protein 5/6)</fullName>
    </submittedName>
</protein>
<keyword evidence="1" id="KW-0472">Membrane</keyword>
<keyword evidence="3" id="KW-0645">Protease</keyword>
<evidence type="ECO:0000256" key="1">
    <source>
        <dbReference type="SAM" id="Phobius"/>
    </source>
</evidence>
<feature type="transmembrane region" description="Helical" evidence="1">
    <location>
        <begin position="15"/>
        <end position="39"/>
    </location>
</feature>
<evidence type="ECO:0000259" key="2">
    <source>
        <dbReference type="Pfam" id="PF00768"/>
    </source>
</evidence>
<dbReference type="GO" id="GO:0006508">
    <property type="term" value="P:proteolysis"/>
    <property type="evidence" value="ECO:0007669"/>
    <property type="project" value="InterPro"/>
</dbReference>
<dbReference type="Proteomes" id="UP000319094">
    <property type="component" value="Unassembled WGS sequence"/>
</dbReference>
<keyword evidence="1" id="KW-1133">Transmembrane helix</keyword>
<comment type="caution">
    <text evidence="3">The sequence shown here is derived from an EMBL/GenBank/DDBJ whole genome shotgun (WGS) entry which is preliminary data.</text>
</comment>
<dbReference type="EMBL" id="VFON01000001">
    <property type="protein sequence ID" value="TQL43913.1"/>
    <property type="molecule type" value="Genomic_DNA"/>
</dbReference>